<name>A0ABZ0HVK0_9HYPH</name>
<accession>A0ABZ0HVK0</accession>
<gene>
    <name evidence="3" type="ORF">RZS28_08695</name>
</gene>
<keyword evidence="4" id="KW-1185">Reference proteome</keyword>
<organism evidence="3 4">
    <name type="scientific">Methylocapsa polymorpha</name>
    <dbReference type="NCBI Taxonomy" id="3080828"/>
    <lineage>
        <taxon>Bacteria</taxon>
        <taxon>Pseudomonadati</taxon>
        <taxon>Pseudomonadota</taxon>
        <taxon>Alphaproteobacteria</taxon>
        <taxon>Hyphomicrobiales</taxon>
        <taxon>Beijerinckiaceae</taxon>
        <taxon>Methylocapsa</taxon>
    </lineage>
</organism>
<feature type="signal peptide" evidence="2">
    <location>
        <begin position="1"/>
        <end position="26"/>
    </location>
</feature>
<dbReference type="EMBL" id="CP136862">
    <property type="protein sequence ID" value="WOJ91314.1"/>
    <property type="molecule type" value="Genomic_DNA"/>
</dbReference>
<dbReference type="InterPro" id="IPR002591">
    <property type="entry name" value="Phosphodiest/P_Trfase"/>
</dbReference>
<dbReference type="Pfam" id="PF01663">
    <property type="entry name" value="Phosphodiest"/>
    <property type="match status" value="2"/>
</dbReference>
<dbReference type="Gene3D" id="3.40.720.10">
    <property type="entry name" value="Alkaline Phosphatase, subunit A"/>
    <property type="match status" value="1"/>
</dbReference>
<evidence type="ECO:0000256" key="1">
    <source>
        <dbReference type="SAM" id="MobiDB-lite"/>
    </source>
</evidence>
<dbReference type="SUPFAM" id="SSF53649">
    <property type="entry name" value="Alkaline phosphatase-like"/>
    <property type="match status" value="1"/>
</dbReference>
<feature type="region of interest" description="Disordered" evidence="1">
    <location>
        <begin position="507"/>
        <end position="526"/>
    </location>
</feature>
<dbReference type="PANTHER" id="PTHR10151:SF120">
    <property type="entry name" value="BIS(5'-ADENOSYL)-TRIPHOSPHATASE"/>
    <property type="match status" value="1"/>
</dbReference>
<evidence type="ECO:0000313" key="3">
    <source>
        <dbReference type="EMBL" id="WOJ91314.1"/>
    </source>
</evidence>
<dbReference type="PANTHER" id="PTHR10151">
    <property type="entry name" value="ECTONUCLEOTIDE PYROPHOSPHATASE/PHOSPHODIESTERASE"/>
    <property type="match status" value="1"/>
</dbReference>
<keyword evidence="2" id="KW-0732">Signal</keyword>
<dbReference type="RefSeq" id="WP_407340910.1">
    <property type="nucleotide sequence ID" value="NZ_CP136862.1"/>
</dbReference>
<dbReference type="InterPro" id="IPR017850">
    <property type="entry name" value="Alkaline_phosphatase_core_sf"/>
</dbReference>
<proteinExistence type="predicted"/>
<dbReference type="Proteomes" id="UP001626536">
    <property type="component" value="Chromosome"/>
</dbReference>
<sequence length="526" mass="55925">MTRIGHLLCGMGVSLMALTVGLSARADDDGQFAQKRYSHVLLISVDGLHAVDLRNYVAAHPNSTLASLSSHGVTYPNALTSAPSDSFPGLLAQVTGGTSKTHGVFYDVSYDRTLFAPGSNCQGAPGIQPAFDESIDKDKTSYTGGGTLGQPLTQINVANLPLALVNGKCVPVYPHDFIKVNTIFEVIRRHGGRTAWADKHPAYDIVNGPSGKGVQDLFTPEVNANDAVTGADYTTGFHSIERNDLLKVQAVLNEIAGKDSTGANQVGVPAIFGFNFQAVSVGQKLAKGNTKDPQDAGLIGGYADAAGLHPNNGLQLGLDFVDAQLGKIVAALKTARIDKDTLVIVSAKHGQSPINLALRKAVDDTPYTNAPDFAASADDDAGIIWLKPQQQWADYLAAKAYILSQKSALGIVKLLDKDELTRLYQNPFTDNRTPDFIAITTPGLIYTGGTKLAEHGGFAHDDRNVALLVSSPSIAPKTINDTVETRQIAPTILRSLGLDPDELKSVRVEDTKELPGLSSDQHAQRD</sequence>
<evidence type="ECO:0000256" key="2">
    <source>
        <dbReference type="SAM" id="SignalP"/>
    </source>
</evidence>
<feature type="chain" id="PRO_5047510519" evidence="2">
    <location>
        <begin position="27"/>
        <end position="526"/>
    </location>
</feature>
<evidence type="ECO:0000313" key="4">
    <source>
        <dbReference type="Proteomes" id="UP001626536"/>
    </source>
</evidence>
<protein>
    <submittedName>
        <fullName evidence="3">Alkaline phosphatase family protein</fullName>
    </submittedName>
</protein>
<reference evidence="3 4" key="1">
    <citation type="submission" date="2023-10" db="EMBL/GenBank/DDBJ databases">
        <title>Novel methanotroph of the genus Methylocapsa from a subarctic wetland.</title>
        <authorList>
            <person name="Belova S.E."/>
            <person name="Oshkin I.Y."/>
            <person name="Miroshnikov K."/>
            <person name="Dedysh S.N."/>
        </authorList>
    </citation>
    <scope>NUCLEOTIDE SEQUENCE [LARGE SCALE GENOMIC DNA]</scope>
    <source>
        <strain evidence="3 4">RX1</strain>
    </source>
</reference>